<dbReference type="EMBL" id="JAFIQS010000023">
    <property type="protein sequence ID" value="KAG5161903.1"/>
    <property type="molecule type" value="Genomic_DNA"/>
</dbReference>
<feature type="domain" description="MYND-type" evidence="5">
    <location>
        <begin position="38"/>
        <end position="72"/>
    </location>
</feature>
<evidence type="ECO:0000256" key="4">
    <source>
        <dbReference type="SAM" id="MobiDB-lite"/>
    </source>
</evidence>
<evidence type="ECO:0000256" key="1">
    <source>
        <dbReference type="ARBA" id="ARBA00022723"/>
    </source>
</evidence>
<protein>
    <recommendedName>
        <fullName evidence="5">MYND-type domain-containing protein</fullName>
    </recommendedName>
</protein>
<dbReference type="InterPro" id="IPR002893">
    <property type="entry name" value="Znf_MYND"/>
</dbReference>
<evidence type="ECO:0000259" key="5">
    <source>
        <dbReference type="Pfam" id="PF01753"/>
    </source>
</evidence>
<evidence type="ECO:0000256" key="3">
    <source>
        <dbReference type="ARBA" id="ARBA00022833"/>
    </source>
</evidence>
<gene>
    <name evidence="6" type="ORF">JR316_013191</name>
</gene>
<reference evidence="6" key="1">
    <citation type="submission" date="2021-02" db="EMBL/GenBank/DDBJ databases">
        <title>Psilocybe cubensis genome.</title>
        <authorList>
            <person name="Mckernan K.J."/>
            <person name="Crawford S."/>
            <person name="Trippe A."/>
            <person name="Kane L.T."/>
            <person name="Mclaughlin S."/>
        </authorList>
    </citation>
    <scope>NUCLEOTIDE SEQUENCE [LARGE SCALE GENOMIC DNA]</scope>
    <source>
        <strain evidence="6">MGC-MH-2018</strain>
    </source>
</reference>
<name>A0A8H7XJV3_PSICU</name>
<keyword evidence="2" id="KW-0863">Zinc-finger</keyword>
<feature type="region of interest" description="Disordered" evidence="4">
    <location>
        <begin position="392"/>
        <end position="418"/>
    </location>
</feature>
<sequence length="418" mass="48434">MSEVVASDSEDKVKVIKSEVKEAKRRAEMSCGRMDCMQFDNEKNPTFKRCGKCVVKYCSRHCQKMDWPRHKENYTTLPEEGRRFATIVKYLASNPYLAMNFQIMTVFLFKLHLMNESELINFQDKPFAVGIFLQQEPANIVDFFRLYRRASIYDTKGPILGMPKIANVVVEKDFSVRDTLIWRDELEEAKSSTSWIIITPPIKCPLSPLEGDLPIHNSDKPIAGYLRFKFRMPTVGHCFRMGIVSQCITISGTAIRRAKEMVPLIIETHINRITFETIRNLSFDTLIEKINSDIRRDSLDLLRLRTELQEYERGVLALGAPPYDDSWLNVVFTRVTREKIRREVVYSIGAHYCGREIEGISKMTYQDWKTGVVGGLEMLDLWKAQVSEMQLTPDTDRHISKKKKKKKKKRQKPLQGSS</sequence>
<proteinExistence type="predicted"/>
<comment type="caution">
    <text evidence="6">The sequence shown here is derived from an EMBL/GenBank/DDBJ whole genome shotgun (WGS) entry which is preliminary data.</text>
</comment>
<accession>A0A8H7XJV3</accession>
<dbReference type="SUPFAM" id="SSF144232">
    <property type="entry name" value="HIT/MYND zinc finger-like"/>
    <property type="match status" value="1"/>
</dbReference>
<dbReference type="GO" id="GO:0008270">
    <property type="term" value="F:zinc ion binding"/>
    <property type="evidence" value="ECO:0007669"/>
    <property type="project" value="UniProtKB-KW"/>
</dbReference>
<dbReference type="AlphaFoldDB" id="A0A8H7XJV3"/>
<keyword evidence="1" id="KW-0479">Metal-binding</keyword>
<keyword evidence="3" id="KW-0862">Zinc</keyword>
<dbReference type="Pfam" id="PF01753">
    <property type="entry name" value="zf-MYND"/>
    <property type="match status" value="1"/>
</dbReference>
<dbReference type="Gene3D" id="6.10.140.2220">
    <property type="match status" value="1"/>
</dbReference>
<evidence type="ECO:0000313" key="6">
    <source>
        <dbReference type="EMBL" id="KAG5161903.1"/>
    </source>
</evidence>
<organism evidence="6">
    <name type="scientific">Psilocybe cubensis</name>
    <name type="common">Psychedelic mushroom</name>
    <name type="synonym">Stropharia cubensis</name>
    <dbReference type="NCBI Taxonomy" id="181762"/>
    <lineage>
        <taxon>Eukaryota</taxon>
        <taxon>Fungi</taxon>
        <taxon>Dikarya</taxon>
        <taxon>Basidiomycota</taxon>
        <taxon>Agaricomycotina</taxon>
        <taxon>Agaricomycetes</taxon>
        <taxon>Agaricomycetidae</taxon>
        <taxon>Agaricales</taxon>
        <taxon>Agaricineae</taxon>
        <taxon>Strophariaceae</taxon>
        <taxon>Psilocybe</taxon>
    </lineage>
</organism>
<feature type="compositionally biased region" description="Basic residues" evidence="4">
    <location>
        <begin position="399"/>
        <end position="412"/>
    </location>
</feature>
<evidence type="ECO:0000256" key="2">
    <source>
        <dbReference type="ARBA" id="ARBA00022771"/>
    </source>
</evidence>